<evidence type="ECO:0000313" key="2">
    <source>
        <dbReference type="EMBL" id="ADV84485.1"/>
    </source>
</evidence>
<dbReference type="HOGENOM" id="CLU_2144656_0_0_0"/>
<keyword evidence="3" id="KW-1185">Reference proteome</keyword>
<evidence type="ECO:0000313" key="3">
    <source>
        <dbReference type="Proteomes" id="UP000006844"/>
    </source>
</evidence>
<protein>
    <submittedName>
        <fullName evidence="2">Epoxide hydrolase domain protein</fullName>
    </submittedName>
</protein>
<dbReference type="Pfam" id="PF06441">
    <property type="entry name" value="EHN"/>
    <property type="match status" value="1"/>
</dbReference>
<organism evidence="2 3">
    <name type="scientific">Terriglobus saanensis (strain ATCC BAA-1853 / DSM 23119 / SP1PR4)</name>
    <dbReference type="NCBI Taxonomy" id="401053"/>
    <lineage>
        <taxon>Bacteria</taxon>
        <taxon>Pseudomonadati</taxon>
        <taxon>Acidobacteriota</taxon>
        <taxon>Terriglobia</taxon>
        <taxon>Terriglobales</taxon>
        <taxon>Acidobacteriaceae</taxon>
        <taxon>Terriglobus</taxon>
    </lineage>
</organism>
<dbReference type="InterPro" id="IPR010497">
    <property type="entry name" value="Epoxide_hydro_N"/>
</dbReference>
<dbReference type="Gene3D" id="3.40.50.1820">
    <property type="entry name" value="alpha/beta hydrolase"/>
    <property type="match status" value="1"/>
</dbReference>
<dbReference type="GO" id="GO:0016787">
    <property type="term" value="F:hydrolase activity"/>
    <property type="evidence" value="ECO:0007669"/>
    <property type="project" value="UniProtKB-KW"/>
</dbReference>
<reference evidence="2 3" key="1">
    <citation type="journal article" date="2012" name="Stand. Genomic Sci.">
        <title>Complete genome sequence of Terriglobus saanensis type strain SP1PR4(T), an Acidobacteria from tundra soil.</title>
        <authorList>
            <person name="Rawat S.R."/>
            <person name="Mannisto M.K."/>
            <person name="Starovoytov V."/>
            <person name="Goodwin L."/>
            <person name="Nolan M."/>
            <person name="Hauser L."/>
            <person name="Land M."/>
            <person name="Davenport K.W."/>
            <person name="Woyke T."/>
            <person name="Haggblom M.M."/>
        </authorList>
    </citation>
    <scope>NUCLEOTIDE SEQUENCE</scope>
    <source>
        <strain evidence="3">ATCC BAA-1853 / DSM 23119 / SP1PR4</strain>
    </source>
</reference>
<proteinExistence type="predicted"/>
<dbReference type="AlphaFoldDB" id="E8V0K2"/>
<dbReference type="Proteomes" id="UP000006844">
    <property type="component" value="Chromosome"/>
</dbReference>
<name>E8V0K2_TERSS</name>
<evidence type="ECO:0000259" key="1">
    <source>
        <dbReference type="Pfam" id="PF06441"/>
    </source>
</evidence>
<dbReference type="eggNOG" id="COG0596">
    <property type="taxonomic scope" value="Bacteria"/>
</dbReference>
<accession>E8V0K2</accession>
<feature type="domain" description="Epoxide hydrolase N-terminal" evidence="1">
    <location>
        <begin position="61"/>
        <end position="101"/>
    </location>
</feature>
<dbReference type="InterPro" id="IPR029058">
    <property type="entry name" value="AB_hydrolase_fold"/>
</dbReference>
<sequence>MRQDYLADEVTVGTQARSRRMRLQAALGAWALGFGPAEIAAQGPILSSVGADLPPVNDAVSAFRVAIPSDAIEDLRRRLAMTRWPERETVADGAQGVPLARAGPYRGRFGLY</sequence>
<keyword evidence="2" id="KW-0378">Hydrolase</keyword>
<dbReference type="KEGG" id="tsa:AciPR4_3735"/>
<gene>
    <name evidence="2" type="ordered locus">AciPR4_3735</name>
</gene>
<dbReference type="EMBL" id="CP002467">
    <property type="protein sequence ID" value="ADV84485.1"/>
    <property type="molecule type" value="Genomic_DNA"/>
</dbReference>
<dbReference type="STRING" id="401053.AciPR4_3735"/>